<evidence type="ECO:0000256" key="7">
    <source>
        <dbReference type="ARBA" id="ARBA00025705"/>
    </source>
</evidence>
<proteinExistence type="inferred from homology"/>
<dbReference type="FunFam" id="3.40.1010.10:FF:000001">
    <property type="entry name" value="Siroheme synthase"/>
    <property type="match status" value="1"/>
</dbReference>
<dbReference type="InterPro" id="IPR035996">
    <property type="entry name" value="4pyrrol_Methylase_sf"/>
</dbReference>
<evidence type="ECO:0000256" key="1">
    <source>
        <dbReference type="ARBA" id="ARBA00005879"/>
    </source>
</evidence>
<keyword evidence="3 8" id="KW-0489">Methyltransferase</keyword>
<dbReference type="Proteomes" id="UP000199537">
    <property type="component" value="Unassembled WGS sequence"/>
</dbReference>
<dbReference type="GO" id="GO:0032259">
    <property type="term" value="P:methylation"/>
    <property type="evidence" value="ECO:0007669"/>
    <property type="project" value="UniProtKB-KW"/>
</dbReference>
<evidence type="ECO:0000259" key="9">
    <source>
        <dbReference type="Pfam" id="PF00590"/>
    </source>
</evidence>
<dbReference type="Gene3D" id="3.40.1010.10">
    <property type="entry name" value="Cobalt-precorrin-4 Transmethylase, Domain 1"/>
    <property type="match status" value="1"/>
</dbReference>
<dbReference type="SUPFAM" id="SSF53790">
    <property type="entry name" value="Tetrapyrrole methylase"/>
    <property type="match status" value="1"/>
</dbReference>
<keyword evidence="11" id="KW-1185">Reference proteome</keyword>
<dbReference type="NCBIfam" id="NF004790">
    <property type="entry name" value="PRK06136.1"/>
    <property type="match status" value="1"/>
</dbReference>
<dbReference type="Pfam" id="PF00590">
    <property type="entry name" value="TP_methylase"/>
    <property type="match status" value="1"/>
</dbReference>
<organism evidence="10 11">
    <name type="scientific">Thermoflavifilum thermophilum</name>
    <dbReference type="NCBI Taxonomy" id="1393122"/>
    <lineage>
        <taxon>Bacteria</taxon>
        <taxon>Pseudomonadati</taxon>
        <taxon>Bacteroidota</taxon>
        <taxon>Chitinophagia</taxon>
        <taxon>Chitinophagales</taxon>
        <taxon>Chitinophagaceae</taxon>
        <taxon>Thermoflavifilum</taxon>
    </lineage>
</organism>
<evidence type="ECO:0000256" key="6">
    <source>
        <dbReference type="ARBA" id="ARBA00023244"/>
    </source>
</evidence>
<evidence type="ECO:0000256" key="3">
    <source>
        <dbReference type="ARBA" id="ARBA00022603"/>
    </source>
</evidence>
<dbReference type="PANTHER" id="PTHR45790:SF3">
    <property type="entry name" value="S-ADENOSYL-L-METHIONINE-DEPENDENT UROPORPHYRINOGEN III METHYLTRANSFERASE, CHLOROPLASTIC"/>
    <property type="match status" value="1"/>
</dbReference>
<dbReference type="NCBIfam" id="TIGR01469">
    <property type="entry name" value="cobA_cysG_Cterm"/>
    <property type="match status" value="1"/>
</dbReference>
<dbReference type="InterPro" id="IPR000878">
    <property type="entry name" value="4pyrrol_Mease"/>
</dbReference>
<dbReference type="InterPro" id="IPR006366">
    <property type="entry name" value="CobA/CysG_C"/>
</dbReference>
<dbReference type="InterPro" id="IPR014777">
    <property type="entry name" value="4pyrrole_Mease_sub1"/>
</dbReference>
<sequence>MKKKLSLVGAGPGDPELITLKGMKALQSAQVILYDALVHPDLLGYASPESLKIFVGKRKGFKAYTQEEIHELILHYATHYGHVVRLKGGDPFLFGRGYEELAFAQQHGMEVEIIPGISSAIAVPELQHIPVTLRGISESCWITTGTLADGQLSNDLQLAAHSSATIVILMGVHKLPEIVALYRHLKKEHMPVAIIQNGSLPDEKMVIGYMHDILEKASAAAIESPAIIIIGEVVKTHPLFSTENYHPENVLVAAHAH</sequence>
<dbReference type="OrthoDB" id="9815856at2"/>
<evidence type="ECO:0000256" key="5">
    <source>
        <dbReference type="ARBA" id="ARBA00022691"/>
    </source>
</evidence>
<dbReference type="AlphaFoldDB" id="A0A1I7NIP7"/>
<dbReference type="PANTHER" id="PTHR45790">
    <property type="entry name" value="SIROHEME SYNTHASE-RELATED"/>
    <property type="match status" value="1"/>
</dbReference>
<dbReference type="InterPro" id="IPR014776">
    <property type="entry name" value="4pyrrole_Mease_sub2"/>
</dbReference>
<keyword evidence="5" id="KW-0949">S-adenosyl-L-methionine</keyword>
<dbReference type="GO" id="GO:0004851">
    <property type="term" value="F:uroporphyrin-III C-methyltransferase activity"/>
    <property type="evidence" value="ECO:0007669"/>
    <property type="project" value="UniProtKB-EC"/>
</dbReference>
<dbReference type="EMBL" id="FPCJ01000001">
    <property type="protein sequence ID" value="SFV34525.1"/>
    <property type="molecule type" value="Genomic_DNA"/>
</dbReference>
<dbReference type="InterPro" id="IPR003043">
    <property type="entry name" value="Uropor_MeTrfase_CS"/>
</dbReference>
<dbReference type="STRING" id="1393122.SAMN05660895_2024"/>
<dbReference type="GO" id="GO:0019354">
    <property type="term" value="P:siroheme biosynthetic process"/>
    <property type="evidence" value="ECO:0007669"/>
    <property type="project" value="InterPro"/>
</dbReference>
<comment type="pathway">
    <text evidence="7">Porphyrin-containing compound metabolism; siroheme biosynthesis; precorrin-2 from uroporphyrinogen III: step 1/1.</text>
</comment>
<reference evidence="11" key="1">
    <citation type="submission" date="2016-10" db="EMBL/GenBank/DDBJ databases">
        <authorList>
            <person name="Varghese N."/>
            <person name="Submissions S."/>
        </authorList>
    </citation>
    <scope>NUCLEOTIDE SEQUENCE [LARGE SCALE GENOMIC DNA]</scope>
    <source>
        <strain evidence="11">DSM 14807</strain>
    </source>
</reference>
<comment type="similarity">
    <text evidence="1 8">Belongs to the precorrin methyltransferase family.</text>
</comment>
<keyword evidence="4 8" id="KW-0808">Transferase</keyword>
<dbReference type="PROSITE" id="PS00840">
    <property type="entry name" value="SUMT_2"/>
    <property type="match status" value="1"/>
</dbReference>
<dbReference type="Gene3D" id="3.30.950.10">
    <property type="entry name" value="Methyltransferase, Cobalt-precorrin-4 Transmethylase, Domain 2"/>
    <property type="match status" value="1"/>
</dbReference>
<dbReference type="InterPro" id="IPR050161">
    <property type="entry name" value="Siro_Cobalamin_biosynth"/>
</dbReference>
<dbReference type="EC" id="2.1.1.107" evidence="2"/>
<evidence type="ECO:0000313" key="10">
    <source>
        <dbReference type="EMBL" id="SFV34525.1"/>
    </source>
</evidence>
<dbReference type="CDD" id="cd11642">
    <property type="entry name" value="SUMT"/>
    <property type="match status" value="1"/>
</dbReference>
<evidence type="ECO:0000256" key="4">
    <source>
        <dbReference type="ARBA" id="ARBA00022679"/>
    </source>
</evidence>
<dbReference type="PROSITE" id="PS00839">
    <property type="entry name" value="SUMT_1"/>
    <property type="match status" value="1"/>
</dbReference>
<dbReference type="RefSeq" id="WP_092461016.1">
    <property type="nucleotide sequence ID" value="NZ_FPCJ01000001.1"/>
</dbReference>
<accession>A0A1I7NIP7</accession>
<protein>
    <recommendedName>
        <fullName evidence="2">uroporphyrinogen-III C-methyltransferase</fullName>
        <ecNumber evidence="2">2.1.1.107</ecNumber>
    </recommendedName>
</protein>
<feature type="domain" description="Tetrapyrrole methylase" evidence="9">
    <location>
        <begin position="4"/>
        <end position="209"/>
    </location>
</feature>
<evidence type="ECO:0000256" key="8">
    <source>
        <dbReference type="RuleBase" id="RU003960"/>
    </source>
</evidence>
<name>A0A1I7NIP7_9BACT</name>
<keyword evidence="6" id="KW-0627">Porphyrin biosynthesis</keyword>
<evidence type="ECO:0000313" key="11">
    <source>
        <dbReference type="Proteomes" id="UP000199537"/>
    </source>
</evidence>
<evidence type="ECO:0000256" key="2">
    <source>
        <dbReference type="ARBA" id="ARBA00012162"/>
    </source>
</evidence>
<gene>
    <name evidence="10" type="ORF">SAMN05660895_2024</name>
</gene>